<dbReference type="Gene3D" id="3.80.30.20">
    <property type="entry name" value="tm_1862 like domain"/>
    <property type="match status" value="1"/>
</dbReference>
<dbReference type="AlphaFoldDB" id="A0AAW1R9S8"/>
<dbReference type="PROSITE" id="PS51449">
    <property type="entry name" value="MTTASE_N"/>
    <property type="match status" value="1"/>
</dbReference>
<dbReference type="GO" id="GO:0046872">
    <property type="term" value="F:metal ion binding"/>
    <property type="evidence" value="ECO:0007669"/>
    <property type="project" value="UniProtKB-KW"/>
</dbReference>
<keyword evidence="7" id="KW-0411">Iron-sulfur</keyword>
<reference evidence="11 12" key="1">
    <citation type="journal article" date="2024" name="Nat. Commun.">
        <title>Phylogenomics reveals the evolutionary origins of lichenization in chlorophyte algae.</title>
        <authorList>
            <person name="Puginier C."/>
            <person name="Libourel C."/>
            <person name="Otte J."/>
            <person name="Skaloud P."/>
            <person name="Haon M."/>
            <person name="Grisel S."/>
            <person name="Petersen M."/>
            <person name="Berrin J.G."/>
            <person name="Delaux P.M."/>
            <person name="Dal Grande F."/>
            <person name="Keller J."/>
        </authorList>
    </citation>
    <scope>NUCLEOTIDE SEQUENCE [LARGE SCALE GENOMIC DNA]</scope>
    <source>
        <strain evidence="11 12">SAG 245.80</strain>
    </source>
</reference>
<evidence type="ECO:0000313" key="12">
    <source>
        <dbReference type="Proteomes" id="UP001445335"/>
    </source>
</evidence>
<dbReference type="GO" id="GO:0035599">
    <property type="term" value="F:aspartic acid methylthiotransferase activity"/>
    <property type="evidence" value="ECO:0007669"/>
    <property type="project" value="TreeGrafter"/>
</dbReference>
<dbReference type="Pfam" id="PF18693">
    <property type="entry name" value="TRAM_2"/>
    <property type="match status" value="1"/>
</dbReference>
<dbReference type="NCBIfam" id="TIGR01125">
    <property type="entry name" value="30S ribosomal protein S12 methylthiotransferase RimO"/>
    <property type="match status" value="1"/>
</dbReference>
<dbReference type="InterPro" id="IPR006638">
    <property type="entry name" value="Elp3/MiaA/NifB-like_rSAM"/>
</dbReference>
<dbReference type="SFLD" id="SFLDG01061">
    <property type="entry name" value="methylthiotransferase"/>
    <property type="match status" value="1"/>
</dbReference>
<evidence type="ECO:0000256" key="4">
    <source>
        <dbReference type="ARBA" id="ARBA00022691"/>
    </source>
</evidence>
<dbReference type="InterPro" id="IPR005839">
    <property type="entry name" value="Methylthiotransferase"/>
</dbReference>
<keyword evidence="4" id="KW-0949">S-adenosyl-L-methionine</keyword>
<dbReference type="GO" id="GO:0006400">
    <property type="term" value="P:tRNA modification"/>
    <property type="evidence" value="ECO:0007669"/>
    <property type="project" value="InterPro"/>
</dbReference>
<dbReference type="Proteomes" id="UP001445335">
    <property type="component" value="Unassembled WGS sequence"/>
</dbReference>
<dbReference type="InterPro" id="IPR002792">
    <property type="entry name" value="TRAM_dom"/>
</dbReference>
<dbReference type="PROSITE" id="PS51918">
    <property type="entry name" value="RADICAL_SAM"/>
    <property type="match status" value="1"/>
</dbReference>
<keyword evidence="2" id="KW-0004">4Fe-4S</keyword>
<name>A0AAW1R9S8_9CHLO</name>
<dbReference type="InterPro" id="IPR023404">
    <property type="entry name" value="rSAM_horseshoe"/>
</dbReference>
<dbReference type="GO" id="GO:0005829">
    <property type="term" value="C:cytosol"/>
    <property type="evidence" value="ECO:0007669"/>
    <property type="project" value="TreeGrafter"/>
</dbReference>
<dbReference type="Pfam" id="PF04055">
    <property type="entry name" value="Radical_SAM"/>
    <property type="match status" value="1"/>
</dbReference>
<dbReference type="NCBIfam" id="TIGR00089">
    <property type="entry name" value="MiaB/RimO family radical SAM methylthiotransferase"/>
    <property type="match status" value="1"/>
</dbReference>
<comment type="cofactor">
    <cofactor evidence="1">
        <name>[4Fe-4S] cluster</name>
        <dbReference type="ChEBI" id="CHEBI:49883"/>
    </cofactor>
</comment>
<keyword evidence="3" id="KW-0963">Cytoplasm</keyword>
<evidence type="ECO:0000256" key="6">
    <source>
        <dbReference type="ARBA" id="ARBA00023004"/>
    </source>
</evidence>
<proteinExistence type="inferred from homology"/>
<accession>A0AAW1R9S8</accession>
<dbReference type="Gene3D" id="2.40.50.140">
    <property type="entry name" value="Nucleic acid-binding proteins"/>
    <property type="match status" value="1"/>
</dbReference>
<gene>
    <name evidence="11" type="ORF">WJX81_002766</name>
</gene>
<organism evidence="11 12">
    <name type="scientific">Elliptochloris bilobata</name>
    <dbReference type="NCBI Taxonomy" id="381761"/>
    <lineage>
        <taxon>Eukaryota</taxon>
        <taxon>Viridiplantae</taxon>
        <taxon>Chlorophyta</taxon>
        <taxon>core chlorophytes</taxon>
        <taxon>Trebouxiophyceae</taxon>
        <taxon>Trebouxiophyceae incertae sedis</taxon>
        <taxon>Elliptochloris clade</taxon>
        <taxon>Elliptochloris</taxon>
    </lineage>
</organism>
<dbReference type="Gene3D" id="3.40.50.12160">
    <property type="entry name" value="Methylthiotransferase, N-terminal domain"/>
    <property type="match status" value="1"/>
</dbReference>
<dbReference type="InterPro" id="IPR012340">
    <property type="entry name" value="NA-bd_OB-fold"/>
</dbReference>
<dbReference type="InterPro" id="IPR013848">
    <property type="entry name" value="Methylthiotransferase_N"/>
</dbReference>
<dbReference type="FunFam" id="3.80.30.20:FF:000001">
    <property type="entry name" value="tRNA-2-methylthio-N(6)-dimethylallyladenosine synthase 2"/>
    <property type="match status" value="1"/>
</dbReference>
<feature type="domain" description="TRAM" evidence="8">
    <location>
        <begin position="340"/>
        <end position="411"/>
    </location>
</feature>
<dbReference type="HAMAP" id="MF_01865">
    <property type="entry name" value="MTTase_RimO"/>
    <property type="match status" value="1"/>
</dbReference>
<evidence type="ECO:0000259" key="10">
    <source>
        <dbReference type="PROSITE" id="PS51918"/>
    </source>
</evidence>
<dbReference type="InterPro" id="IPR020612">
    <property type="entry name" value="Methylthiotransferase_CS"/>
</dbReference>
<feature type="domain" description="Radical SAM core" evidence="10">
    <location>
        <begin position="108"/>
        <end position="337"/>
    </location>
</feature>
<keyword evidence="6" id="KW-0408">Iron</keyword>
<dbReference type="InterPro" id="IPR038135">
    <property type="entry name" value="Methylthiotransferase_N_sf"/>
</dbReference>
<comment type="caution">
    <text evidence="11">The sequence shown here is derived from an EMBL/GenBank/DDBJ whole genome shotgun (WGS) entry which is preliminary data.</text>
</comment>
<evidence type="ECO:0000256" key="1">
    <source>
        <dbReference type="ARBA" id="ARBA00001966"/>
    </source>
</evidence>
<evidence type="ECO:0000259" key="8">
    <source>
        <dbReference type="PROSITE" id="PS50926"/>
    </source>
</evidence>
<dbReference type="SUPFAM" id="SSF102114">
    <property type="entry name" value="Radical SAM enzymes"/>
    <property type="match status" value="1"/>
</dbReference>
<feature type="domain" description="MTTase N-terminal" evidence="9">
    <location>
        <begin position="1"/>
        <end position="75"/>
    </location>
</feature>
<dbReference type="EMBL" id="JALJOU010000050">
    <property type="protein sequence ID" value="KAK9830594.1"/>
    <property type="molecule type" value="Genomic_DNA"/>
</dbReference>
<evidence type="ECO:0000313" key="11">
    <source>
        <dbReference type="EMBL" id="KAK9830594.1"/>
    </source>
</evidence>
<dbReference type="InterPro" id="IPR058240">
    <property type="entry name" value="rSAM_sf"/>
</dbReference>
<evidence type="ECO:0000256" key="3">
    <source>
        <dbReference type="ARBA" id="ARBA00022490"/>
    </source>
</evidence>
<dbReference type="PANTHER" id="PTHR43837:SF1">
    <property type="entry name" value="RIBOSOMAL PROTEIN US12 METHYLTHIOTRANSFERASE RIMO"/>
    <property type="match status" value="1"/>
</dbReference>
<keyword evidence="12" id="KW-1185">Reference proteome</keyword>
<dbReference type="PROSITE" id="PS01278">
    <property type="entry name" value="MTTASE_RADICAL"/>
    <property type="match status" value="1"/>
</dbReference>
<evidence type="ECO:0000256" key="5">
    <source>
        <dbReference type="ARBA" id="ARBA00022723"/>
    </source>
</evidence>
<dbReference type="SFLD" id="SFLDG01082">
    <property type="entry name" value="B12-binding_domain_containing"/>
    <property type="match status" value="1"/>
</dbReference>
<protein>
    <submittedName>
        <fullName evidence="11">Uncharacterized protein</fullName>
    </submittedName>
</protein>
<evidence type="ECO:0000259" key="9">
    <source>
        <dbReference type="PROSITE" id="PS51449"/>
    </source>
</evidence>
<dbReference type="SFLD" id="SFLDS00029">
    <property type="entry name" value="Radical_SAM"/>
    <property type="match status" value="1"/>
</dbReference>
<dbReference type="SMART" id="SM00729">
    <property type="entry name" value="Elp3"/>
    <property type="match status" value="1"/>
</dbReference>
<dbReference type="InterPro" id="IPR005840">
    <property type="entry name" value="Ribosomal_uS12_MeSTrfase_RimO"/>
</dbReference>
<dbReference type="CDD" id="cd01335">
    <property type="entry name" value="Radical_SAM"/>
    <property type="match status" value="1"/>
</dbReference>
<keyword evidence="5" id="KW-0479">Metal-binding</keyword>
<dbReference type="PANTHER" id="PTHR43837">
    <property type="entry name" value="RIBOSOMAL PROTEIN S12 METHYLTHIOTRANSFERASE RIMO"/>
    <property type="match status" value="1"/>
</dbReference>
<sequence>MVSFVDEAKAESLEAILEATQLKEDPASSVQRVVVTGCMAQRYSSDLSDAIPEADLFVGFQNYEGLPGSIREALAAPGGDASRQAKRQRVQVGDATVPFRPEVERHRLTPAHTAYIRVAEGCNHACSFCAIPSWRGRFRSKPWDAVVAEAAGLVASGVKELCLIAEDTNQYGQDVRGGAGLAELLRELGRLEGLRWMRLLYCYPSYFTEELIDEIATNPKVCKYVDIPLQHICNLTLLAMNRPPREHTERLLRKLRERIPGLVLRTTFISGFPGESEAQHAELVAFAREFAFERMGAFAYSAEEGTPAASLPEQVEEGVRQARRDELISLQQDIGQEFAESLVGREVDVLVDGYNEEGELVGRTQWDAPDVDPLVFLAEAPAGLPALEAGQLRRCIVTGSSLFDLEAHPVAQSVVEFPIG</sequence>
<dbReference type="GO" id="GO:0051539">
    <property type="term" value="F:4 iron, 4 sulfur cluster binding"/>
    <property type="evidence" value="ECO:0007669"/>
    <property type="project" value="UniProtKB-KW"/>
</dbReference>
<dbReference type="InterPro" id="IPR007197">
    <property type="entry name" value="rSAM"/>
</dbReference>
<dbReference type="Pfam" id="PF00919">
    <property type="entry name" value="UPF0004"/>
    <property type="match status" value="1"/>
</dbReference>
<evidence type="ECO:0000256" key="2">
    <source>
        <dbReference type="ARBA" id="ARBA00022485"/>
    </source>
</evidence>
<dbReference type="PROSITE" id="PS50926">
    <property type="entry name" value="TRAM"/>
    <property type="match status" value="1"/>
</dbReference>
<evidence type="ECO:0000256" key="7">
    <source>
        <dbReference type="ARBA" id="ARBA00023014"/>
    </source>
</evidence>